<evidence type="ECO:0000313" key="2">
    <source>
        <dbReference type="EMBL" id="MCW3807779.1"/>
    </source>
</evidence>
<protein>
    <submittedName>
        <fullName evidence="2">DUF4834 family protein</fullName>
    </submittedName>
</protein>
<evidence type="ECO:0000313" key="3">
    <source>
        <dbReference type="Proteomes" id="UP001207408"/>
    </source>
</evidence>
<evidence type="ECO:0000256" key="1">
    <source>
        <dbReference type="SAM" id="Phobius"/>
    </source>
</evidence>
<feature type="transmembrane region" description="Helical" evidence="1">
    <location>
        <begin position="6"/>
        <end position="27"/>
    </location>
</feature>
<keyword evidence="1" id="KW-0472">Membrane</keyword>
<keyword evidence="1" id="KW-1133">Transmembrane helix</keyword>
<proteinExistence type="predicted"/>
<reference evidence="2" key="1">
    <citation type="submission" date="2022-10" db="EMBL/GenBank/DDBJ databases">
        <authorList>
            <person name="Yu W.X."/>
        </authorList>
    </citation>
    <scope>NUCLEOTIDE SEQUENCE</scope>
    <source>
        <strain evidence="2">D04</strain>
    </source>
</reference>
<dbReference type="AlphaFoldDB" id="A0AAE3MHQ2"/>
<keyword evidence="1" id="KW-0812">Transmembrane</keyword>
<organism evidence="2 3">
    <name type="scientific">Plebeiibacterium marinum</name>
    <dbReference type="NCBI Taxonomy" id="2992111"/>
    <lineage>
        <taxon>Bacteria</taxon>
        <taxon>Pseudomonadati</taxon>
        <taxon>Bacteroidota</taxon>
        <taxon>Bacteroidia</taxon>
        <taxon>Marinilabiliales</taxon>
        <taxon>Marinilabiliaceae</taxon>
        <taxon>Plebeiibacterium</taxon>
    </lineage>
</organism>
<name>A0AAE3MHQ2_9BACT</name>
<dbReference type="InterPro" id="IPR032272">
    <property type="entry name" value="DUF4834"/>
</dbReference>
<dbReference type="RefSeq" id="WP_301202241.1">
    <property type="nucleotide sequence ID" value="NZ_JAPDPI010000061.1"/>
</dbReference>
<gene>
    <name evidence="2" type="ORF">OM074_19275</name>
</gene>
<dbReference type="Pfam" id="PF16118">
    <property type="entry name" value="DUF4834"/>
    <property type="match status" value="1"/>
</dbReference>
<comment type="caution">
    <text evidence="2">The sequence shown here is derived from an EMBL/GenBank/DDBJ whole genome shotgun (WGS) entry which is preliminary data.</text>
</comment>
<accession>A0AAE3MHQ2</accession>
<dbReference type="Proteomes" id="UP001207408">
    <property type="component" value="Unassembled WGS sequence"/>
</dbReference>
<sequence length="85" mass="10004">MIIGFLRTVLLIAIFYYLVKFIGRILLPMFIANRVNKMNNPHVKQKQYAEKMKQQEGKVTIQNGKSNKKMTTDDMGEYVDYEEVK</sequence>
<keyword evidence="3" id="KW-1185">Reference proteome</keyword>
<dbReference type="EMBL" id="JAPDPI010000061">
    <property type="protein sequence ID" value="MCW3807779.1"/>
    <property type="molecule type" value="Genomic_DNA"/>
</dbReference>